<dbReference type="AlphaFoldDB" id="A0A9W4SI81"/>
<dbReference type="Proteomes" id="UP001153678">
    <property type="component" value="Unassembled WGS sequence"/>
</dbReference>
<evidence type="ECO:0000313" key="2">
    <source>
        <dbReference type="EMBL" id="CAI2169463.1"/>
    </source>
</evidence>
<comment type="caution">
    <text evidence="2">The sequence shown here is derived from an EMBL/GenBank/DDBJ whole genome shotgun (WGS) entry which is preliminary data.</text>
</comment>
<name>A0A9W4SI81_9GLOM</name>
<gene>
    <name evidence="2" type="ORF">FWILDA_LOCUS4092</name>
</gene>
<reference evidence="2" key="1">
    <citation type="submission" date="2022-08" db="EMBL/GenBank/DDBJ databases">
        <authorList>
            <person name="Kallberg Y."/>
            <person name="Tangrot J."/>
            <person name="Rosling A."/>
        </authorList>
    </citation>
    <scope>NUCLEOTIDE SEQUENCE</scope>
    <source>
        <strain evidence="2">Wild A</strain>
    </source>
</reference>
<organism evidence="2 3">
    <name type="scientific">Funneliformis geosporum</name>
    <dbReference type="NCBI Taxonomy" id="1117311"/>
    <lineage>
        <taxon>Eukaryota</taxon>
        <taxon>Fungi</taxon>
        <taxon>Fungi incertae sedis</taxon>
        <taxon>Mucoromycota</taxon>
        <taxon>Glomeromycotina</taxon>
        <taxon>Glomeromycetes</taxon>
        <taxon>Glomerales</taxon>
        <taxon>Glomeraceae</taxon>
        <taxon>Funneliformis</taxon>
    </lineage>
</organism>
<sequence length="69" mass="7780">MSNINNSAFPDNNRETPTTPHIQAEILNVNVNGPTTSIANHLRTKHRIIEERAEGAEIILPDFENIIIY</sequence>
<evidence type="ECO:0000256" key="1">
    <source>
        <dbReference type="SAM" id="MobiDB-lite"/>
    </source>
</evidence>
<keyword evidence="3" id="KW-1185">Reference proteome</keyword>
<dbReference type="EMBL" id="CAMKVN010000589">
    <property type="protein sequence ID" value="CAI2169463.1"/>
    <property type="molecule type" value="Genomic_DNA"/>
</dbReference>
<protein>
    <submittedName>
        <fullName evidence="2">11300_t:CDS:1</fullName>
    </submittedName>
</protein>
<accession>A0A9W4SI81</accession>
<feature type="region of interest" description="Disordered" evidence="1">
    <location>
        <begin position="1"/>
        <end position="20"/>
    </location>
</feature>
<evidence type="ECO:0000313" key="3">
    <source>
        <dbReference type="Proteomes" id="UP001153678"/>
    </source>
</evidence>
<proteinExistence type="predicted"/>